<evidence type="ECO:0008006" key="2">
    <source>
        <dbReference type="Google" id="ProtNLM"/>
    </source>
</evidence>
<evidence type="ECO:0000313" key="1">
    <source>
        <dbReference type="EMBL" id="SVB03266.1"/>
    </source>
</evidence>
<reference evidence="1" key="1">
    <citation type="submission" date="2018-05" db="EMBL/GenBank/DDBJ databases">
        <authorList>
            <person name="Lanie J.A."/>
            <person name="Ng W.-L."/>
            <person name="Kazmierczak K.M."/>
            <person name="Andrzejewski T.M."/>
            <person name="Davidsen T.M."/>
            <person name="Wayne K.J."/>
            <person name="Tettelin H."/>
            <person name="Glass J.I."/>
            <person name="Rusch D."/>
            <person name="Podicherti R."/>
            <person name="Tsui H.-C.T."/>
            <person name="Winkler M.E."/>
        </authorList>
    </citation>
    <scope>NUCLEOTIDE SEQUENCE</scope>
</reference>
<organism evidence="1">
    <name type="scientific">marine metagenome</name>
    <dbReference type="NCBI Taxonomy" id="408172"/>
    <lineage>
        <taxon>unclassified sequences</taxon>
        <taxon>metagenomes</taxon>
        <taxon>ecological metagenomes</taxon>
    </lineage>
</organism>
<feature type="non-terminal residue" evidence="1">
    <location>
        <position position="1"/>
    </location>
</feature>
<protein>
    <recommendedName>
        <fullName evidence="2">Lysine-N-methylase</fullName>
    </recommendedName>
</protein>
<dbReference type="NCBIfam" id="NF038110">
    <property type="entry name" value="Lys_methyl_FliB"/>
    <property type="match status" value="1"/>
</dbReference>
<proteinExistence type="predicted"/>
<dbReference type="AlphaFoldDB" id="A0A382AP74"/>
<gene>
    <name evidence="1" type="ORF">METZ01_LOCUS156120</name>
</gene>
<accession>A0A382AP74</accession>
<sequence length="445" mass="51884">VNKKTTNITVTALKYMNEFSCIGSDCEMTCCAGWNIHIDKPSYRRIKSHLMRTPGGKSQLKQNIKRYKKGEQEGFNRFGHIKLKEDQSCSFLAKDGLCNLQRDFGEKALPGTCSTFPRRITLHETNFELSGDFGCPEIVRKSLLTQHSMNRVEYNDNLKKTLLHGPIEQGNTLYHKYYKQFREIMIDTLESKIQPTFRQKMFALVFIAKKIHPHFNKQNQNTNLEPIEEGISLIKNKEFLNLMTETYETIPLENNAALILINEIILSKTLGDKKRLQYNSLVESSIKSYLNDIKDYSVSKSETHNIFEIPVKFSESFFDAFKSRKSEFEKLFSNRMDVYMERYLVNLLFQDPYIHFEDLMLYFRHILLKAAIIRFLIIGHPSIIHLITQSDQEEKTMQELDAIAVEIFSVCERIYRNTPMISKVSQSLGLHDFDTLAHLTMLIHL</sequence>
<dbReference type="EMBL" id="UINC01026216">
    <property type="protein sequence ID" value="SVB03266.1"/>
    <property type="molecule type" value="Genomic_DNA"/>
</dbReference>
<name>A0A382AP74_9ZZZZ</name>